<name>A0A3S0I9M7_9BACI</name>
<keyword evidence="5" id="KW-1185">Reference proteome</keyword>
<feature type="domain" description="SfsA N-terminal OB" evidence="3">
    <location>
        <begin position="22"/>
        <end position="88"/>
    </location>
</feature>
<proteinExistence type="inferred from homology"/>
<organism evidence="4 5">
    <name type="scientific">Bacillus yapensis</name>
    <dbReference type="NCBI Taxonomy" id="2492960"/>
    <lineage>
        <taxon>Bacteria</taxon>
        <taxon>Bacillati</taxon>
        <taxon>Bacillota</taxon>
        <taxon>Bacilli</taxon>
        <taxon>Bacillales</taxon>
        <taxon>Bacillaceae</taxon>
        <taxon>Bacillus</taxon>
    </lineage>
</organism>
<evidence type="ECO:0000313" key="4">
    <source>
        <dbReference type="EMBL" id="RTR28462.1"/>
    </source>
</evidence>
<dbReference type="InterPro" id="IPR005224">
    <property type="entry name" value="SfsA"/>
</dbReference>
<reference evidence="4 5" key="1">
    <citation type="submission" date="2018-12" db="EMBL/GenBank/DDBJ databases">
        <title>Bacillus yapensis draft genome sequence.</title>
        <authorList>
            <person name="Yu L."/>
            <person name="Xu X."/>
            <person name="Tang X."/>
        </authorList>
    </citation>
    <scope>NUCLEOTIDE SEQUENCE [LARGE SCALE GENOMIC DNA]</scope>
    <source>
        <strain evidence="4 5">XXST-01</strain>
    </source>
</reference>
<dbReference type="Proteomes" id="UP000271374">
    <property type="component" value="Unassembled WGS sequence"/>
</dbReference>
<feature type="domain" description="Sugar fermentation stimulation protein C-terminal" evidence="2">
    <location>
        <begin position="95"/>
        <end position="232"/>
    </location>
</feature>
<evidence type="ECO:0000259" key="2">
    <source>
        <dbReference type="Pfam" id="PF03749"/>
    </source>
</evidence>
<comment type="caution">
    <text evidence="4">The sequence shown here is derived from an EMBL/GenBank/DDBJ whole genome shotgun (WGS) entry which is preliminary data.</text>
</comment>
<dbReference type="NCBIfam" id="TIGR00230">
    <property type="entry name" value="sfsA"/>
    <property type="match status" value="1"/>
</dbReference>
<dbReference type="AlphaFoldDB" id="A0A3S0I9M7"/>
<sequence length="246" mass="28111">MTSDLHDLRMAFPRQLTEAIFLERPNRFIIQCKLLDSEEVVVAHLPDPGRLIELLLPGRRVWLMDNDNPNRKTKWTAVLCESPDQTCLVSINTTYPNMLVEKGLKTGFFKEFNEWNYKKSEYKLGNSRWDFLLEKEDGKQLLLEVKSVTLADGEKGMFPDAVTARGTKHVKELAELARNSDFETAILFVAQREDVEFMTTASHIDPAFDQALREAKAAGVRLFARKCHLDVEEIRVGDSIPVVLSE</sequence>
<dbReference type="HAMAP" id="MF_00095">
    <property type="entry name" value="SfsA"/>
    <property type="match status" value="1"/>
</dbReference>
<dbReference type="CDD" id="cd22359">
    <property type="entry name" value="SfsA-like_bacterial"/>
    <property type="match status" value="1"/>
</dbReference>
<comment type="similarity">
    <text evidence="1">Belongs to the SfsA family.</text>
</comment>
<dbReference type="OrthoDB" id="9802365at2"/>
<dbReference type="PANTHER" id="PTHR30545:SF2">
    <property type="entry name" value="SUGAR FERMENTATION STIMULATION PROTEIN A"/>
    <property type="match status" value="1"/>
</dbReference>
<dbReference type="Pfam" id="PF03749">
    <property type="entry name" value="SfsA"/>
    <property type="match status" value="1"/>
</dbReference>
<dbReference type="PANTHER" id="PTHR30545">
    <property type="entry name" value="SUGAR FERMENTATION STIMULATION PROTEIN A"/>
    <property type="match status" value="1"/>
</dbReference>
<dbReference type="Gene3D" id="2.40.50.580">
    <property type="match status" value="1"/>
</dbReference>
<dbReference type="InterPro" id="IPR040452">
    <property type="entry name" value="SfsA_C"/>
</dbReference>
<dbReference type="Gene3D" id="3.40.1350.60">
    <property type="match status" value="1"/>
</dbReference>
<evidence type="ECO:0000256" key="1">
    <source>
        <dbReference type="HAMAP-Rule" id="MF_00095"/>
    </source>
</evidence>
<dbReference type="GO" id="GO:0003677">
    <property type="term" value="F:DNA binding"/>
    <property type="evidence" value="ECO:0007669"/>
    <property type="project" value="InterPro"/>
</dbReference>
<gene>
    <name evidence="1 4" type="primary">sfsA</name>
    <name evidence="4" type="ORF">EKG37_17100</name>
</gene>
<dbReference type="Pfam" id="PF17746">
    <property type="entry name" value="SfsA_N"/>
    <property type="match status" value="1"/>
</dbReference>
<protein>
    <recommendedName>
        <fullName evidence="1">Sugar fermentation stimulation protein homolog</fullName>
    </recommendedName>
</protein>
<dbReference type="RefSeq" id="WP_126410021.1">
    <property type="nucleotide sequence ID" value="NZ_RXNT01000015.1"/>
</dbReference>
<evidence type="ECO:0000259" key="3">
    <source>
        <dbReference type="Pfam" id="PF17746"/>
    </source>
</evidence>
<accession>A0A3S0I9M7</accession>
<evidence type="ECO:0000313" key="5">
    <source>
        <dbReference type="Proteomes" id="UP000271374"/>
    </source>
</evidence>
<dbReference type="InterPro" id="IPR041465">
    <property type="entry name" value="SfsA_N"/>
</dbReference>
<dbReference type="EMBL" id="RXNT01000015">
    <property type="protein sequence ID" value="RTR28462.1"/>
    <property type="molecule type" value="Genomic_DNA"/>
</dbReference>